<reference evidence="1 2" key="1">
    <citation type="submission" date="2018-04" db="EMBL/GenBank/DDBJ databases">
        <title>Brenneria corticis sp.nov.</title>
        <authorList>
            <person name="Li Y."/>
        </authorList>
    </citation>
    <scope>NUCLEOTIDE SEQUENCE [LARGE SCALE GENOMIC DNA]</scope>
    <source>
        <strain evidence="1 2">CFCC 11842</strain>
    </source>
</reference>
<comment type="caution">
    <text evidence="1">The sequence shown here is derived from an EMBL/GenBank/DDBJ whole genome shotgun (WGS) entry which is preliminary data.</text>
</comment>
<keyword evidence="2" id="KW-1185">Reference proteome</keyword>
<evidence type="ECO:0000313" key="1">
    <source>
        <dbReference type="EMBL" id="PWC16703.1"/>
    </source>
</evidence>
<dbReference type="InterPro" id="IPR007460">
    <property type="entry name" value="BrnT_toxin"/>
</dbReference>
<dbReference type="Proteomes" id="UP000296159">
    <property type="component" value="Unassembled WGS sequence"/>
</dbReference>
<dbReference type="InterPro" id="IPR038573">
    <property type="entry name" value="BrnT_sf"/>
</dbReference>
<gene>
    <name evidence="1" type="ORF">DDT56_08135</name>
</gene>
<proteinExistence type="predicted"/>
<dbReference type="AlphaFoldDB" id="A0A2U1U4W6"/>
<sequence length="81" mass="9579">MSFELATRVFADPYALFEQDRIENEEYRWQTLGLIENHIVLMVAHSIRDKEGGTEVIRIISVRKADAKERRRYEQNRALQG</sequence>
<protein>
    <recommendedName>
        <fullName evidence="3">BrnT family toxin</fullName>
    </recommendedName>
</protein>
<name>A0A2U1U4W6_9GAMM</name>
<organism evidence="1 2">
    <name type="scientific">Brenneria corticis</name>
    <dbReference type="NCBI Taxonomy" id="2173106"/>
    <lineage>
        <taxon>Bacteria</taxon>
        <taxon>Pseudomonadati</taxon>
        <taxon>Pseudomonadota</taxon>
        <taxon>Gammaproteobacteria</taxon>
        <taxon>Enterobacterales</taxon>
        <taxon>Pectobacteriaceae</taxon>
        <taxon>Brenneria</taxon>
    </lineage>
</organism>
<evidence type="ECO:0008006" key="3">
    <source>
        <dbReference type="Google" id="ProtNLM"/>
    </source>
</evidence>
<dbReference type="EMBL" id="QDKH01000008">
    <property type="protein sequence ID" value="PWC16703.1"/>
    <property type="molecule type" value="Genomic_DNA"/>
</dbReference>
<evidence type="ECO:0000313" key="2">
    <source>
        <dbReference type="Proteomes" id="UP000296159"/>
    </source>
</evidence>
<dbReference type="Gene3D" id="3.10.450.530">
    <property type="entry name" value="Ribonuclease toxin, BrnT, of type II toxin-antitoxin system"/>
    <property type="match status" value="1"/>
</dbReference>
<dbReference type="RefSeq" id="WP_136166180.1">
    <property type="nucleotide sequence ID" value="NZ_KZ819076.1"/>
</dbReference>
<dbReference type="Pfam" id="PF04365">
    <property type="entry name" value="BrnT_toxin"/>
    <property type="match status" value="1"/>
</dbReference>
<accession>A0A2U1U4W6</accession>